<dbReference type="AlphaFoldDB" id="A0A1H7Q4G1"/>
<feature type="domain" description="DNA/pantothenate metabolism flavoprotein C-terminal" evidence="6">
    <location>
        <begin position="188"/>
        <end position="396"/>
    </location>
</feature>
<proteinExistence type="inferred from homology"/>
<organism evidence="8 9">
    <name type="scientific">Alkalibacterium putridalgicola</name>
    <dbReference type="NCBI Taxonomy" id="426703"/>
    <lineage>
        <taxon>Bacteria</taxon>
        <taxon>Bacillati</taxon>
        <taxon>Bacillota</taxon>
        <taxon>Bacilli</taxon>
        <taxon>Lactobacillales</taxon>
        <taxon>Carnobacteriaceae</taxon>
        <taxon>Alkalibacterium</taxon>
    </lineage>
</organism>
<keyword evidence="3" id="KW-0479">Metal-binding</keyword>
<evidence type="ECO:0000256" key="3">
    <source>
        <dbReference type="HAMAP-Rule" id="MF_02225"/>
    </source>
</evidence>
<comment type="catalytic activity">
    <reaction evidence="3 4">
        <text>N-[(R)-4-phosphopantothenoyl]-L-cysteine + H(+) = (R)-4'-phosphopantetheine + CO2</text>
        <dbReference type="Rhea" id="RHEA:16793"/>
        <dbReference type="ChEBI" id="CHEBI:15378"/>
        <dbReference type="ChEBI" id="CHEBI:16526"/>
        <dbReference type="ChEBI" id="CHEBI:59458"/>
        <dbReference type="ChEBI" id="CHEBI:61723"/>
        <dbReference type="EC" id="4.1.1.36"/>
    </reaction>
</comment>
<comment type="catalytic activity">
    <reaction evidence="3 4">
        <text>(R)-4'-phosphopantothenate + L-cysteine + CTP = N-[(R)-4-phosphopantothenoyl]-L-cysteine + CMP + diphosphate + H(+)</text>
        <dbReference type="Rhea" id="RHEA:19397"/>
        <dbReference type="ChEBI" id="CHEBI:10986"/>
        <dbReference type="ChEBI" id="CHEBI:15378"/>
        <dbReference type="ChEBI" id="CHEBI:33019"/>
        <dbReference type="ChEBI" id="CHEBI:35235"/>
        <dbReference type="ChEBI" id="CHEBI:37563"/>
        <dbReference type="ChEBI" id="CHEBI:59458"/>
        <dbReference type="ChEBI" id="CHEBI:60377"/>
        <dbReference type="EC" id="6.3.2.5"/>
    </reaction>
</comment>
<keyword evidence="3 4" id="KW-0288">FMN</keyword>
<feature type="binding site" evidence="3">
    <location>
        <position position="290"/>
    </location>
    <ligand>
        <name>CTP</name>
        <dbReference type="ChEBI" id="CHEBI:37563"/>
    </ligand>
</feature>
<dbReference type="Proteomes" id="UP000321425">
    <property type="component" value="Unassembled WGS sequence"/>
</dbReference>
<dbReference type="PANTHER" id="PTHR14359">
    <property type="entry name" value="HOMO-OLIGOMERIC FLAVIN CONTAINING CYS DECARBOXYLASE FAMILY"/>
    <property type="match status" value="1"/>
</dbReference>
<feature type="region of interest" description="Phosphopantothenoylcysteine decarboxylase" evidence="3">
    <location>
        <begin position="1"/>
        <end position="192"/>
    </location>
</feature>
<dbReference type="OrthoDB" id="9802554at2"/>
<dbReference type="NCBIfam" id="TIGR00521">
    <property type="entry name" value="coaBC_dfp"/>
    <property type="match status" value="1"/>
</dbReference>
<keyword evidence="3 4" id="KW-0436">Ligase</keyword>
<dbReference type="GO" id="GO:0046872">
    <property type="term" value="F:metal ion binding"/>
    <property type="evidence" value="ECO:0007669"/>
    <property type="project" value="UniProtKB-KW"/>
</dbReference>
<comment type="similarity">
    <text evidence="3 4">In the C-terminal section; belongs to the PPC synthetase family.</text>
</comment>
<evidence type="ECO:0000259" key="6">
    <source>
        <dbReference type="Pfam" id="PF04127"/>
    </source>
</evidence>
<comment type="caution">
    <text evidence="3">Lacks conserved residue(s) required for the propagation of feature annotation.</text>
</comment>
<dbReference type="InterPro" id="IPR007085">
    <property type="entry name" value="DNA/pantothenate-metab_flavo_C"/>
</dbReference>
<evidence type="ECO:0000256" key="4">
    <source>
        <dbReference type="RuleBase" id="RU364078"/>
    </source>
</evidence>
<keyword evidence="3" id="KW-0460">Magnesium</keyword>
<dbReference type="InterPro" id="IPR003382">
    <property type="entry name" value="Flavoprotein"/>
</dbReference>
<dbReference type="PANTHER" id="PTHR14359:SF6">
    <property type="entry name" value="PHOSPHOPANTOTHENOYLCYSTEINE DECARBOXYLASE"/>
    <property type="match status" value="1"/>
</dbReference>
<dbReference type="Gene3D" id="3.40.50.1950">
    <property type="entry name" value="Flavin prenyltransferase-like"/>
    <property type="match status" value="1"/>
</dbReference>
<feature type="region of interest" description="Phosphopantothenate--cysteine ligase" evidence="3">
    <location>
        <begin position="193"/>
        <end position="399"/>
    </location>
</feature>
<dbReference type="STRING" id="426703.SAMN04488100_101120"/>
<gene>
    <name evidence="3" type="primary">coaBC</name>
    <name evidence="7" type="ORF">APU01nite_00860</name>
    <name evidence="8" type="ORF">SAMN04488100_101120</name>
</gene>
<feature type="binding site" evidence="3">
    <location>
        <position position="280"/>
    </location>
    <ligand>
        <name>CTP</name>
        <dbReference type="ChEBI" id="CHEBI:37563"/>
    </ligand>
</feature>
<comment type="similarity">
    <text evidence="3 4">In the N-terminal section; belongs to the HFCD (homo-oligomeric flavin containing Cys decarboxylase) superfamily.</text>
</comment>
<reference evidence="7 10" key="2">
    <citation type="submission" date="2019-07" db="EMBL/GenBank/DDBJ databases">
        <title>Whole genome shotgun sequence of Alkalibacterium putridalgicola NBRC 103243.</title>
        <authorList>
            <person name="Hosoyama A."/>
            <person name="Uohara A."/>
            <person name="Ohji S."/>
            <person name="Ichikawa N."/>
        </authorList>
    </citation>
    <scope>NUCLEOTIDE SEQUENCE [LARGE SCALE GENOMIC DNA]</scope>
    <source>
        <strain evidence="7 10">NBRC 103243</strain>
    </source>
</reference>
<dbReference type="UniPathway" id="UPA00241">
    <property type="reaction ID" value="UER00353"/>
</dbReference>
<dbReference type="HAMAP" id="MF_02225">
    <property type="entry name" value="CoaBC"/>
    <property type="match status" value="1"/>
</dbReference>
<keyword evidence="10" id="KW-1185">Reference proteome</keyword>
<dbReference type="EC" id="4.1.1.36" evidence="3"/>
<feature type="binding site" evidence="3">
    <location>
        <position position="338"/>
    </location>
    <ligand>
        <name>CTP</name>
        <dbReference type="ChEBI" id="CHEBI:37563"/>
    </ligand>
</feature>
<comment type="pathway">
    <text evidence="3 4">Cofactor biosynthesis; coenzyme A biosynthesis; CoA from (R)-pantothenate: step 3/5.</text>
</comment>
<dbReference type="InterPro" id="IPR036551">
    <property type="entry name" value="Flavin_trans-like"/>
</dbReference>
<feature type="binding site" evidence="3">
    <location>
        <position position="324"/>
    </location>
    <ligand>
        <name>CTP</name>
        <dbReference type="ChEBI" id="CHEBI:37563"/>
    </ligand>
</feature>
<feature type="domain" description="Flavoprotein" evidence="5">
    <location>
        <begin position="5"/>
        <end position="175"/>
    </location>
</feature>
<comment type="function">
    <text evidence="4">Catalyzes two steps in the biosynthesis of coenzyme A. In the first step cysteine is conjugated to 4'-phosphopantothenate to form 4-phosphopantothenoylcysteine, in the latter compound is decarboxylated to form 4'-phosphopantotheine.</text>
</comment>
<comment type="cofactor">
    <cofactor evidence="3">
        <name>Mg(2+)</name>
        <dbReference type="ChEBI" id="CHEBI:18420"/>
    </cofactor>
</comment>
<dbReference type="SUPFAM" id="SSF52507">
    <property type="entry name" value="Homo-oligomeric flavin-containing Cys decarboxylases, HFCD"/>
    <property type="match status" value="1"/>
</dbReference>
<dbReference type="EMBL" id="FOBL01000001">
    <property type="protein sequence ID" value="SEL42746.1"/>
    <property type="molecule type" value="Genomic_DNA"/>
</dbReference>
<dbReference type="RefSeq" id="WP_091485944.1">
    <property type="nucleotide sequence ID" value="NZ_BJUX01000001.1"/>
</dbReference>
<keyword evidence="3" id="KW-0511">Multifunctional enzyme</keyword>
<evidence type="ECO:0000313" key="9">
    <source>
        <dbReference type="Proteomes" id="UP000198548"/>
    </source>
</evidence>
<dbReference type="Gene3D" id="3.40.50.10300">
    <property type="entry name" value="CoaB-like"/>
    <property type="match status" value="1"/>
</dbReference>
<evidence type="ECO:0000256" key="2">
    <source>
        <dbReference type="ARBA" id="ARBA00023239"/>
    </source>
</evidence>
<dbReference type="GO" id="GO:0010181">
    <property type="term" value="F:FMN binding"/>
    <property type="evidence" value="ECO:0007669"/>
    <property type="project" value="UniProtKB-UniRule"/>
</dbReference>
<evidence type="ECO:0000259" key="5">
    <source>
        <dbReference type="Pfam" id="PF02441"/>
    </source>
</evidence>
<accession>A0A1H7Q4G1</accession>
<name>A0A1H7Q4G1_9LACT</name>
<feature type="binding site" evidence="3">
    <location>
        <position position="342"/>
    </location>
    <ligand>
        <name>CTP</name>
        <dbReference type="ChEBI" id="CHEBI:37563"/>
    </ligand>
</feature>
<dbReference type="EMBL" id="BJUX01000001">
    <property type="protein sequence ID" value="GEK88047.1"/>
    <property type="molecule type" value="Genomic_DNA"/>
</dbReference>
<evidence type="ECO:0000313" key="7">
    <source>
        <dbReference type="EMBL" id="GEK88047.1"/>
    </source>
</evidence>
<dbReference type="Pfam" id="PF04127">
    <property type="entry name" value="DFP"/>
    <property type="match status" value="1"/>
</dbReference>
<dbReference type="InterPro" id="IPR005252">
    <property type="entry name" value="CoaBC"/>
</dbReference>
<comment type="pathway">
    <text evidence="3 4">Cofactor biosynthesis; coenzyme A biosynthesis; CoA from (R)-pantothenate: step 2/5.</text>
</comment>
<dbReference type="Proteomes" id="UP000198548">
    <property type="component" value="Unassembled WGS sequence"/>
</dbReference>
<keyword evidence="3 4" id="KW-0285">Flavoprotein</keyword>
<keyword evidence="2 3" id="KW-0456">Lyase</keyword>
<dbReference type="InterPro" id="IPR035929">
    <property type="entry name" value="CoaB-like_sf"/>
</dbReference>
<dbReference type="EC" id="6.3.2.5" evidence="3"/>
<feature type="binding site" evidence="3">
    <location>
        <begin position="305"/>
        <end position="308"/>
    </location>
    <ligand>
        <name>CTP</name>
        <dbReference type="ChEBI" id="CHEBI:37563"/>
    </ligand>
</feature>
<dbReference type="SUPFAM" id="SSF102645">
    <property type="entry name" value="CoaB-like"/>
    <property type="match status" value="1"/>
</dbReference>
<dbReference type="GO" id="GO:0015941">
    <property type="term" value="P:pantothenate catabolic process"/>
    <property type="evidence" value="ECO:0007669"/>
    <property type="project" value="InterPro"/>
</dbReference>
<sequence>MLKGKKIALYVTGGIAVYKVVDLMRTLIKAGAEVKVAMTESATQFVSPLTFQVLSKSAVYTNTFSEDDPERVNHIYFADWADLAIVAPLTANTLAKLANGIADNFVSSALLASTCPVFTIPAMNEHMWENQATQANIETLRGRQMYVMNPDEGFLAEGYSGKGRFPAQERIVDELRLFIREAAVDLPLKGKSVLVTAGGTKERIDPVRFISNDSSGKMGHAVAEAAWESGAKVTLITASSLDVSENITVARVESAEEMYDAVSSRFDSSDALVMAAAVSDYSPETASPHKMKKQDQLTITFKKNPDILKEMGNRKHSSQCLVGFAAETDNIEVYANKKLKEKKADLIVANDVGKKDRGFNVDKNEVIFFSQAREPQIIQLKEKTEIAKDIIDWISEFLN</sequence>
<comment type="cofactor">
    <cofactor evidence="3">
        <name>FMN</name>
        <dbReference type="ChEBI" id="CHEBI:58210"/>
    </cofactor>
    <text evidence="3">Binds 1 FMN per subunit.</text>
</comment>
<dbReference type="GO" id="GO:0004633">
    <property type="term" value="F:phosphopantothenoylcysteine decarboxylase activity"/>
    <property type="evidence" value="ECO:0007669"/>
    <property type="project" value="UniProtKB-UniRule"/>
</dbReference>
<comment type="function">
    <text evidence="3">Catalyzes two sequential steps in the biosynthesis of coenzyme A. In the first step cysteine is conjugated to 4'-phosphopantothenate to form 4-phosphopantothenoylcysteine. In the second step the latter compound is decarboxylated to form 4'-phosphopantotheine.</text>
</comment>
<dbReference type="GO" id="GO:0004632">
    <property type="term" value="F:phosphopantothenate--cysteine ligase activity"/>
    <property type="evidence" value="ECO:0007669"/>
    <property type="project" value="UniProtKB-UniRule"/>
</dbReference>
<reference evidence="8 9" key="1">
    <citation type="submission" date="2016-10" db="EMBL/GenBank/DDBJ databases">
        <authorList>
            <person name="de Groot N.N."/>
        </authorList>
    </citation>
    <scope>NUCLEOTIDE SEQUENCE [LARGE SCALE GENOMIC DNA]</scope>
    <source>
        <strain evidence="8 9">DSM 19182</strain>
    </source>
</reference>
<evidence type="ECO:0000256" key="1">
    <source>
        <dbReference type="ARBA" id="ARBA00022793"/>
    </source>
</evidence>
<evidence type="ECO:0000313" key="10">
    <source>
        <dbReference type="Proteomes" id="UP000321425"/>
    </source>
</evidence>
<dbReference type="GO" id="GO:0015937">
    <property type="term" value="P:coenzyme A biosynthetic process"/>
    <property type="evidence" value="ECO:0007669"/>
    <property type="project" value="UniProtKB-UniRule"/>
</dbReference>
<dbReference type="Pfam" id="PF02441">
    <property type="entry name" value="Flavoprotein"/>
    <property type="match status" value="1"/>
</dbReference>
<dbReference type="GO" id="GO:0071513">
    <property type="term" value="C:phosphopantothenoylcysteine decarboxylase complex"/>
    <property type="evidence" value="ECO:0007669"/>
    <property type="project" value="TreeGrafter"/>
</dbReference>
<protein>
    <recommendedName>
        <fullName evidence="3">Coenzyme A biosynthesis bifunctional protein CoaBC</fullName>
    </recommendedName>
    <alternativeName>
        <fullName evidence="3">DNA/pantothenate metabolism flavoprotein</fullName>
    </alternativeName>
    <alternativeName>
        <fullName evidence="3">Phosphopantothenoylcysteine synthetase/decarboxylase</fullName>
        <shortName evidence="3">PPCS-PPCDC</shortName>
    </alternativeName>
    <domain>
        <recommendedName>
            <fullName evidence="3">Phosphopantothenoylcysteine decarboxylase</fullName>
            <shortName evidence="3">PPC decarboxylase</shortName>
            <shortName evidence="3">PPC-DC</shortName>
            <ecNumber evidence="3">4.1.1.36</ecNumber>
        </recommendedName>
        <alternativeName>
            <fullName evidence="3">CoaC</fullName>
        </alternativeName>
    </domain>
    <domain>
        <recommendedName>
            <fullName evidence="3">Phosphopantothenate--cysteine ligase</fullName>
            <ecNumber evidence="3">6.3.2.5</ecNumber>
        </recommendedName>
        <alternativeName>
            <fullName evidence="3">CoaB</fullName>
        </alternativeName>
        <alternativeName>
            <fullName evidence="3">Phosphopantothenoylcysteine synthetase</fullName>
            <shortName evidence="3">PPC synthetase</shortName>
            <shortName evidence="3">PPC-S</shortName>
        </alternativeName>
    </domain>
</protein>
<evidence type="ECO:0000313" key="8">
    <source>
        <dbReference type="EMBL" id="SEL42746.1"/>
    </source>
</evidence>
<keyword evidence="1 3" id="KW-0210">Decarboxylase</keyword>